<keyword evidence="2" id="KW-1185">Reference proteome</keyword>
<dbReference type="Gene3D" id="3.40.190.10">
    <property type="entry name" value="Periplasmic binding protein-like II"/>
    <property type="match status" value="1"/>
</dbReference>
<dbReference type="InterPro" id="IPR050490">
    <property type="entry name" value="Bact_solute-bd_prot1"/>
</dbReference>
<protein>
    <submittedName>
        <fullName evidence="1">ABC-type glycerol-3-phosphate transport system substrate-binding protein</fullName>
    </submittedName>
</protein>
<dbReference type="Gene3D" id="2.60.120.260">
    <property type="entry name" value="Galactose-binding domain-like"/>
    <property type="match status" value="2"/>
</dbReference>
<dbReference type="RefSeq" id="WP_174812591.1">
    <property type="nucleotide sequence ID" value="NZ_CP054612.1"/>
</dbReference>
<organism evidence="1 2">
    <name type="scientific">Paenibacillus cellulosilyticus</name>
    <dbReference type="NCBI Taxonomy" id="375489"/>
    <lineage>
        <taxon>Bacteria</taxon>
        <taxon>Bacillati</taxon>
        <taxon>Bacillota</taxon>
        <taxon>Bacilli</taxon>
        <taxon>Bacillales</taxon>
        <taxon>Paenibacillaceae</taxon>
        <taxon>Paenibacillus</taxon>
    </lineage>
</organism>
<dbReference type="SUPFAM" id="SSF53850">
    <property type="entry name" value="Periplasmic binding protein-like II"/>
    <property type="match status" value="1"/>
</dbReference>
<dbReference type="Pfam" id="PF01547">
    <property type="entry name" value="SBP_bac_1"/>
    <property type="match status" value="1"/>
</dbReference>
<dbReference type="Proteomes" id="UP000246635">
    <property type="component" value="Unassembled WGS sequence"/>
</dbReference>
<evidence type="ECO:0000313" key="1">
    <source>
        <dbReference type="EMBL" id="PWV99540.1"/>
    </source>
</evidence>
<reference evidence="1 2" key="1">
    <citation type="submission" date="2018-05" db="EMBL/GenBank/DDBJ databases">
        <title>Genomic Encyclopedia of Type Strains, Phase III (KMG-III): the genomes of soil and plant-associated and newly described type strains.</title>
        <authorList>
            <person name="Whitman W."/>
        </authorList>
    </citation>
    <scope>NUCLEOTIDE SEQUENCE [LARGE SCALE GENOMIC DNA]</scope>
    <source>
        <strain evidence="1 2">CECT 5696</strain>
    </source>
</reference>
<accession>A0A2V2YRK2</accession>
<sequence length="963" mass="107745">MIKKKRMLVGSVLIIIIALVILIPSLRSGGAKTASASQSENNEDYVEESYSQYLTDAGYSGQMASSEVKVDLLSYQTTDGMTASVENGAVQTGDTGTITWNVSVQEAGFYNMAITYLPVVGTNSKIERKLTIDHESLYTGLTQLIFNKLWDNSGGTPIVNKNGNEILPVSVEKPELTTVYLKDSRRRSLEPYKFYLSAGTHTISFESVKEPVVISDITFKAAEAVKPYAEVLKEWESQYKVYDGDNLLYQAERTDEHTIDIEKSSVDILMTTDYSNSNTVPYHPYKIKLNTIGGSNWRTPGDFLQWTIDVPEEGLYRLSFRGEQNTNRGVMSYRQLKVNGEVPFEEAMAIPFAFHSGFVNYVLENGEDELLLHLKKGQNTISLEVVLGDFAMPLSEVEKSVLALNELYRKTVQITGLVPDKYIDYEITTKIPNYVETLTTESDRLKKVVDELVRITGEKGEKTAMVEKMQVQAERLSRKPDSVISELSTLQNNISSLGTWITSISEMPLQLDSFTLSAPGAKLPKAKPNFFVKSYYGTVRFLSTFFVDETKMTETNDNKALKVWISAGRDQAQIIRNLIDQGFTANSNIAVDLQLIPEDVILPATLAGNGPDVALAVPQATVINFAMRNALVDLSKLDGFEELKAKFTDSAMRTVGYQNGTYGLPEQQTFMMMFYRADILNQLGLKPPTTWDEVESLISILHANNYDFYMPGQALYPSLVYQYGGDLYQGSGNDYGLQTGLTNDNAMTAFNRLTRFFTSNRLPVSADFSNRFRTGEMPVGIAPYTTYNQLEVFAPEIRGLWSFAPLPGVPNEDGTVNHQATAETIDSILMNASDNKEAGWKFIQWWLSTDTQAQYAKSLESVIGAAARYPTANLEVLKQLPWASKDSKQIIQQFNDTVGIPEVPGGYMTTRAIDYAFRAVVTSGLNPRETLYLNSKQIDKELTKKRKEFHLSYLDQNQLKEEQ</sequence>
<evidence type="ECO:0000313" key="2">
    <source>
        <dbReference type="Proteomes" id="UP000246635"/>
    </source>
</evidence>
<dbReference type="InterPro" id="IPR006059">
    <property type="entry name" value="SBP"/>
</dbReference>
<gene>
    <name evidence="1" type="ORF">DFQ01_114119</name>
</gene>
<dbReference type="PANTHER" id="PTHR43649">
    <property type="entry name" value="ARABINOSE-BINDING PROTEIN-RELATED"/>
    <property type="match status" value="1"/>
</dbReference>
<dbReference type="PANTHER" id="PTHR43649:SF27">
    <property type="entry name" value="EXTRACELLULAR SOLUTE-BINDING PROTEIN FAMILY 1"/>
    <property type="match status" value="1"/>
</dbReference>
<dbReference type="AlphaFoldDB" id="A0A2V2YRK2"/>
<name>A0A2V2YRK2_9BACL</name>
<comment type="caution">
    <text evidence="1">The sequence shown here is derived from an EMBL/GenBank/DDBJ whole genome shotgun (WGS) entry which is preliminary data.</text>
</comment>
<proteinExistence type="predicted"/>
<dbReference type="EMBL" id="QGTQ01000014">
    <property type="protein sequence ID" value="PWV99540.1"/>
    <property type="molecule type" value="Genomic_DNA"/>
</dbReference>